<keyword evidence="14" id="KW-1185">Reference proteome</keyword>
<dbReference type="Gene3D" id="1.10.150.240">
    <property type="entry name" value="Putative phosphatase, domain 2"/>
    <property type="match status" value="1"/>
</dbReference>
<dbReference type="GO" id="GO:0005829">
    <property type="term" value="C:cytosol"/>
    <property type="evidence" value="ECO:0007669"/>
    <property type="project" value="TreeGrafter"/>
</dbReference>
<dbReference type="Pfam" id="PF13419">
    <property type="entry name" value="HAD_2"/>
    <property type="match status" value="1"/>
</dbReference>
<comment type="subunit">
    <text evidence="5">Homotrimer.</text>
</comment>
<comment type="similarity">
    <text evidence="4">Belongs to the HAD-like hydrolase superfamily. CbbY/CbbZ/Gph/YieH family.</text>
</comment>
<proteinExistence type="inferred from homology"/>
<keyword evidence="11" id="KW-0119">Carbohydrate metabolism</keyword>
<dbReference type="Proteomes" id="UP000199119">
    <property type="component" value="Unassembled WGS sequence"/>
</dbReference>
<dbReference type="FunFam" id="3.40.50.1000:FF:000022">
    <property type="entry name" value="Phosphoglycolate phosphatase"/>
    <property type="match status" value="1"/>
</dbReference>
<accession>A0A1I1ZJE1</accession>
<dbReference type="NCBIfam" id="TIGR01549">
    <property type="entry name" value="HAD-SF-IA-v1"/>
    <property type="match status" value="1"/>
</dbReference>
<dbReference type="PRINTS" id="PR00413">
    <property type="entry name" value="HADHALOGNASE"/>
</dbReference>
<dbReference type="SUPFAM" id="SSF56784">
    <property type="entry name" value="HAD-like"/>
    <property type="match status" value="1"/>
</dbReference>
<dbReference type="SFLD" id="SFLDG01135">
    <property type="entry name" value="C1.5.6:_HAD__Beta-PGM__Phospha"/>
    <property type="match status" value="1"/>
</dbReference>
<dbReference type="InterPro" id="IPR050155">
    <property type="entry name" value="HAD-like_hydrolase_sf"/>
</dbReference>
<dbReference type="InterPro" id="IPR037512">
    <property type="entry name" value="PGPase_prok"/>
</dbReference>
<evidence type="ECO:0000313" key="14">
    <source>
        <dbReference type="Proteomes" id="UP000199119"/>
    </source>
</evidence>
<evidence type="ECO:0000256" key="12">
    <source>
        <dbReference type="ARBA" id="ARBA00059247"/>
    </source>
</evidence>
<evidence type="ECO:0000256" key="5">
    <source>
        <dbReference type="ARBA" id="ARBA00011233"/>
    </source>
</evidence>
<dbReference type="GO" id="GO:0008967">
    <property type="term" value="F:phosphoglycolate phosphatase activity"/>
    <property type="evidence" value="ECO:0007669"/>
    <property type="project" value="UniProtKB-EC"/>
</dbReference>
<evidence type="ECO:0000256" key="9">
    <source>
        <dbReference type="ARBA" id="ARBA00022801"/>
    </source>
</evidence>
<protein>
    <recommendedName>
        <fullName evidence="6">phosphoglycolate phosphatase</fullName>
        <ecNumber evidence="6">3.1.3.18</ecNumber>
    </recommendedName>
</protein>
<dbReference type="PANTHER" id="PTHR43434:SF23">
    <property type="entry name" value="PHOSPHOGLYCOLATE PHOSPHATASE"/>
    <property type="match status" value="1"/>
</dbReference>
<dbReference type="PANTHER" id="PTHR43434">
    <property type="entry name" value="PHOSPHOGLYCOLATE PHOSPHATASE"/>
    <property type="match status" value="1"/>
</dbReference>
<evidence type="ECO:0000256" key="3">
    <source>
        <dbReference type="ARBA" id="ARBA00004818"/>
    </source>
</evidence>
<dbReference type="STRING" id="1177982.SAMN04489711_101168"/>
<dbReference type="GO" id="GO:0006281">
    <property type="term" value="P:DNA repair"/>
    <property type="evidence" value="ECO:0007669"/>
    <property type="project" value="TreeGrafter"/>
</dbReference>
<evidence type="ECO:0000256" key="4">
    <source>
        <dbReference type="ARBA" id="ARBA00006171"/>
    </source>
</evidence>
<dbReference type="AlphaFoldDB" id="A0A1I1ZJE1"/>
<dbReference type="RefSeq" id="WP_092936643.1">
    <property type="nucleotide sequence ID" value="NZ_FONX01000001.1"/>
</dbReference>
<dbReference type="InterPro" id="IPR023214">
    <property type="entry name" value="HAD_sf"/>
</dbReference>
<dbReference type="InterPro" id="IPR036412">
    <property type="entry name" value="HAD-like_sf"/>
</dbReference>
<dbReference type="GO" id="GO:0046872">
    <property type="term" value="F:metal ion binding"/>
    <property type="evidence" value="ECO:0007669"/>
    <property type="project" value="UniProtKB-KW"/>
</dbReference>
<evidence type="ECO:0000313" key="13">
    <source>
        <dbReference type="EMBL" id="SFE31732.1"/>
    </source>
</evidence>
<dbReference type="SFLD" id="SFLDS00003">
    <property type="entry name" value="Haloacid_Dehalogenase"/>
    <property type="match status" value="1"/>
</dbReference>
<dbReference type="InterPro" id="IPR023198">
    <property type="entry name" value="PGP-like_dom2"/>
</dbReference>
<evidence type="ECO:0000256" key="8">
    <source>
        <dbReference type="ARBA" id="ARBA00022723"/>
    </source>
</evidence>
<gene>
    <name evidence="13" type="ORF">SAMN04489711_101168</name>
</gene>
<dbReference type="InterPro" id="IPR041492">
    <property type="entry name" value="HAD_2"/>
</dbReference>
<evidence type="ECO:0000256" key="6">
    <source>
        <dbReference type="ARBA" id="ARBA00013078"/>
    </source>
</evidence>
<dbReference type="EMBL" id="FONX01000001">
    <property type="protein sequence ID" value="SFE31732.1"/>
    <property type="molecule type" value="Genomic_DNA"/>
</dbReference>
<evidence type="ECO:0000256" key="11">
    <source>
        <dbReference type="ARBA" id="ARBA00023277"/>
    </source>
</evidence>
<keyword evidence="10" id="KW-0460">Magnesium</keyword>
<comment type="function">
    <text evidence="12">Specifically catalyzes the dephosphorylation of 2-phosphoglycolate. Is involved in the dissimilation of the intracellular 2-phosphoglycolate formed during the DNA repair of 3'-phosphoglycolate ends, a major class of DNA lesions induced by oxidative stress.</text>
</comment>
<evidence type="ECO:0000256" key="1">
    <source>
        <dbReference type="ARBA" id="ARBA00000830"/>
    </source>
</evidence>
<dbReference type="EC" id="3.1.3.18" evidence="6"/>
<evidence type="ECO:0000256" key="10">
    <source>
        <dbReference type="ARBA" id="ARBA00022842"/>
    </source>
</evidence>
<reference evidence="14" key="1">
    <citation type="submission" date="2016-10" db="EMBL/GenBank/DDBJ databases">
        <authorList>
            <person name="Varghese N."/>
            <person name="Submissions S."/>
        </authorList>
    </citation>
    <scope>NUCLEOTIDE SEQUENCE [LARGE SCALE GENOMIC DNA]</scope>
    <source>
        <strain evidence="14">DSM 27981</strain>
    </source>
</reference>
<evidence type="ECO:0000256" key="7">
    <source>
        <dbReference type="ARBA" id="ARBA00022567"/>
    </source>
</evidence>
<dbReference type="NCBIfam" id="TIGR01449">
    <property type="entry name" value="PGP_bact"/>
    <property type="match status" value="1"/>
</dbReference>
<keyword evidence="9" id="KW-0378">Hydrolase</keyword>
<comment type="cofactor">
    <cofactor evidence="2">
        <name>Mg(2+)</name>
        <dbReference type="ChEBI" id="CHEBI:18420"/>
    </cofactor>
</comment>
<dbReference type="NCBIfam" id="TIGR01509">
    <property type="entry name" value="HAD-SF-IA-v3"/>
    <property type="match status" value="1"/>
</dbReference>
<dbReference type="OrthoDB" id="9776368at2"/>
<evidence type="ECO:0000256" key="2">
    <source>
        <dbReference type="ARBA" id="ARBA00001946"/>
    </source>
</evidence>
<organism evidence="13 14">
    <name type="scientific">Paracidovorax wautersii</name>
    <dbReference type="NCBI Taxonomy" id="1177982"/>
    <lineage>
        <taxon>Bacteria</taxon>
        <taxon>Pseudomonadati</taxon>
        <taxon>Pseudomonadota</taxon>
        <taxon>Betaproteobacteria</taxon>
        <taxon>Burkholderiales</taxon>
        <taxon>Comamonadaceae</taxon>
        <taxon>Paracidovorax</taxon>
    </lineage>
</organism>
<sequence>MSKPAFQGVRAVLFDLDGTLVDSAPDLGAAADKLRVERGLPSLPLEQYRPLAGAGARGMLSVAFGITPEHPDFVELRDAFFANYEACILERTDVFPGIAQMIAQIEERGLPWGIVTNKATRFTQPLIQAMPLLRGAGAVVSGDTTPHSKPHPEPLLEAARRLGVEPSSCIYVGDDERDIVAGEAAGMKTVAAVYGYLGTKTPSAWGADAMINSPDELLKLLGPD</sequence>
<keyword evidence="7" id="KW-0113">Calvin cycle</keyword>
<name>A0A1I1ZJE1_9BURK</name>
<dbReference type="SFLD" id="SFLDG01129">
    <property type="entry name" value="C1.5:_HAD__Beta-PGM__Phosphata"/>
    <property type="match status" value="1"/>
</dbReference>
<comment type="catalytic activity">
    <reaction evidence="1">
        <text>2-phosphoglycolate + H2O = glycolate + phosphate</text>
        <dbReference type="Rhea" id="RHEA:14369"/>
        <dbReference type="ChEBI" id="CHEBI:15377"/>
        <dbReference type="ChEBI" id="CHEBI:29805"/>
        <dbReference type="ChEBI" id="CHEBI:43474"/>
        <dbReference type="ChEBI" id="CHEBI:58033"/>
        <dbReference type="EC" id="3.1.3.18"/>
    </reaction>
</comment>
<comment type="pathway">
    <text evidence="3">Organic acid metabolism; glycolate biosynthesis; glycolate from 2-phosphoglycolate: step 1/1.</text>
</comment>
<dbReference type="Gene3D" id="3.40.50.1000">
    <property type="entry name" value="HAD superfamily/HAD-like"/>
    <property type="match status" value="1"/>
</dbReference>
<keyword evidence="8" id="KW-0479">Metal-binding</keyword>
<dbReference type="GO" id="GO:0019253">
    <property type="term" value="P:reductive pentose-phosphate cycle"/>
    <property type="evidence" value="ECO:0007669"/>
    <property type="project" value="UniProtKB-KW"/>
</dbReference>
<dbReference type="InterPro" id="IPR006439">
    <property type="entry name" value="HAD-SF_hydro_IA"/>
</dbReference>